<dbReference type="InterPro" id="IPR031311">
    <property type="entry name" value="CHIT_BIND_RR_consensus"/>
</dbReference>
<feature type="region of interest" description="Disordered" evidence="3">
    <location>
        <begin position="269"/>
        <end position="470"/>
    </location>
</feature>
<dbReference type="GeneID" id="100904441"/>
<accession>A0AAJ7SI43</accession>
<feature type="chain" id="PRO_5042573551" evidence="4">
    <location>
        <begin position="17"/>
        <end position="500"/>
    </location>
</feature>
<keyword evidence="4" id="KW-0732">Signal</keyword>
<dbReference type="Pfam" id="PF00379">
    <property type="entry name" value="Chitin_bind_4"/>
    <property type="match status" value="1"/>
</dbReference>
<keyword evidence="1 2" id="KW-0193">Cuticle</keyword>
<evidence type="ECO:0000313" key="5">
    <source>
        <dbReference type="Proteomes" id="UP000694867"/>
    </source>
</evidence>
<dbReference type="RefSeq" id="XP_028968913.1">
    <property type="nucleotide sequence ID" value="XM_029113080.1"/>
</dbReference>
<dbReference type="AlphaFoldDB" id="A0AAJ7SI43"/>
<evidence type="ECO:0000313" key="6">
    <source>
        <dbReference type="RefSeq" id="XP_028968913.1"/>
    </source>
</evidence>
<feature type="signal peptide" evidence="4">
    <location>
        <begin position="1"/>
        <end position="16"/>
    </location>
</feature>
<evidence type="ECO:0000256" key="1">
    <source>
        <dbReference type="ARBA" id="ARBA00022460"/>
    </source>
</evidence>
<reference evidence="6" key="1">
    <citation type="submission" date="2025-08" db="UniProtKB">
        <authorList>
            <consortium name="RefSeq"/>
        </authorList>
    </citation>
    <scope>IDENTIFICATION</scope>
</reference>
<dbReference type="GO" id="GO:0042302">
    <property type="term" value="F:structural constituent of cuticle"/>
    <property type="evidence" value="ECO:0007669"/>
    <property type="project" value="UniProtKB-UniRule"/>
</dbReference>
<dbReference type="InterPro" id="IPR000618">
    <property type="entry name" value="Insect_cuticle"/>
</dbReference>
<evidence type="ECO:0000256" key="2">
    <source>
        <dbReference type="PROSITE-ProRule" id="PRU00497"/>
    </source>
</evidence>
<gene>
    <name evidence="6" type="primary">LOC100904441</name>
</gene>
<proteinExistence type="predicted"/>
<feature type="compositionally biased region" description="Low complexity" evidence="3">
    <location>
        <begin position="351"/>
        <end position="360"/>
    </location>
</feature>
<dbReference type="Proteomes" id="UP000694867">
    <property type="component" value="Unplaced"/>
</dbReference>
<organism evidence="5 6">
    <name type="scientific">Galendromus occidentalis</name>
    <name type="common">western predatory mite</name>
    <dbReference type="NCBI Taxonomy" id="34638"/>
    <lineage>
        <taxon>Eukaryota</taxon>
        <taxon>Metazoa</taxon>
        <taxon>Ecdysozoa</taxon>
        <taxon>Arthropoda</taxon>
        <taxon>Chelicerata</taxon>
        <taxon>Arachnida</taxon>
        <taxon>Acari</taxon>
        <taxon>Parasitiformes</taxon>
        <taxon>Mesostigmata</taxon>
        <taxon>Gamasina</taxon>
        <taxon>Phytoseioidea</taxon>
        <taxon>Phytoseiidae</taxon>
        <taxon>Typhlodrominae</taxon>
        <taxon>Galendromus</taxon>
    </lineage>
</organism>
<sequence length="500" mass="51505">MKQCIVFCSLLASVLARSNDGFSSVSKTEDGRGGYRYEYDITDWDTNRKRWEETDADNNRRGGYQIVDVDGQVRQVEYQADKDGFRATIRTNEPGTQPGEVGGAIFTNDVQDIIQSTRGILQNTGHVQKQKKLGTYPDNFAAEPIRPVAPGAQVLKHHAGQGPHFDAVAPIEPSQAPQAGRKPIVPPYQVARGPIGPSFTASREVGPVGPTFSSQGGRGPIGPSFTASQGDGPVGPSFTSYGGKGPVGPSFTATEGDGPVGPTFVSHGGKGAVGPSFTATQGAGPVGPTFSSHAGRGPIGPSFGAHGGESPTGPSFAVDGGRGPSGPSFTATGIGGPGPSLSRPGIEAPRRPSSSGASGPEGQGSLYPGGNRPVGPSFTAFGGSKPARPLSGPNGAGGAPSYSGPIRRPQKTIYDPSQSFETPGVPLTPSRVPAYTPDFQDVEWDGPTVPPPASRQRAAYQPTGRIPSASNVDPVVVRFDGAATKSFSWSRGTSIDGSSW</sequence>
<dbReference type="GO" id="GO:0005581">
    <property type="term" value="C:collagen trimer"/>
    <property type="evidence" value="ECO:0007669"/>
    <property type="project" value="UniProtKB-KW"/>
</dbReference>
<dbReference type="PROSITE" id="PS00233">
    <property type="entry name" value="CHIT_BIND_RR_1"/>
    <property type="match status" value="1"/>
</dbReference>
<keyword evidence="5" id="KW-1185">Reference proteome</keyword>
<dbReference type="KEGG" id="goe:100904441"/>
<protein>
    <submittedName>
        <fullName evidence="6">Collagen alpha-1(I) chain</fullName>
    </submittedName>
</protein>
<evidence type="ECO:0000256" key="4">
    <source>
        <dbReference type="SAM" id="SignalP"/>
    </source>
</evidence>
<dbReference type="PROSITE" id="PS51155">
    <property type="entry name" value="CHIT_BIND_RR_2"/>
    <property type="match status" value="1"/>
</dbReference>
<keyword evidence="6" id="KW-0176">Collagen</keyword>
<evidence type="ECO:0000256" key="3">
    <source>
        <dbReference type="SAM" id="MobiDB-lite"/>
    </source>
</evidence>
<name>A0AAJ7SI43_9ACAR</name>